<keyword evidence="2" id="KW-1185">Reference proteome</keyword>
<sequence length="183" mass="21249">MAHNLVENKEKNIILWNSSLIFFSCFLVPHDSPLETLFMSSPSTLIDERIHKCDRKKESHNGGDYRWLERKRCVLEFGRKPVVEAVTIKERKRDVVSLDGTMVETVMDDVSLDGNSGGSGYYNGNGWKQRWKRLSSIYIMRNGVIEFEEFVHALSIFHHWQTPHLCYYFDFAMDLASSLNPKA</sequence>
<protein>
    <submittedName>
        <fullName evidence="1">Uncharacterized protein</fullName>
    </submittedName>
</protein>
<name>A0AAD5GJI9_AMBAR</name>
<evidence type="ECO:0000313" key="2">
    <source>
        <dbReference type="Proteomes" id="UP001206925"/>
    </source>
</evidence>
<proteinExistence type="predicted"/>
<gene>
    <name evidence="1" type="ORF">M8C21_003761</name>
</gene>
<evidence type="ECO:0000313" key="1">
    <source>
        <dbReference type="EMBL" id="KAI7745122.1"/>
    </source>
</evidence>
<dbReference type="AlphaFoldDB" id="A0AAD5GJI9"/>
<organism evidence="1 2">
    <name type="scientific">Ambrosia artemisiifolia</name>
    <name type="common">Common ragweed</name>
    <dbReference type="NCBI Taxonomy" id="4212"/>
    <lineage>
        <taxon>Eukaryota</taxon>
        <taxon>Viridiplantae</taxon>
        <taxon>Streptophyta</taxon>
        <taxon>Embryophyta</taxon>
        <taxon>Tracheophyta</taxon>
        <taxon>Spermatophyta</taxon>
        <taxon>Magnoliopsida</taxon>
        <taxon>eudicotyledons</taxon>
        <taxon>Gunneridae</taxon>
        <taxon>Pentapetalae</taxon>
        <taxon>asterids</taxon>
        <taxon>campanulids</taxon>
        <taxon>Asterales</taxon>
        <taxon>Asteraceae</taxon>
        <taxon>Asteroideae</taxon>
        <taxon>Heliantheae alliance</taxon>
        <taxon>Heliantheae</taxon>
        <taxon>Ambrosia</taxon>
    </lineage>
</organism>
<dbReference type="Proteomes" id="UP001206925">
    <property type="component" value="Unassembled WGS sequence"/>
</dbReference>
<comment type="caution">
    <text evidence="1">The sequence shown here is derived from an EMBL/GenBank/DDBJ whole genome shotgun (WGS) entry which is preliminary data.</text>
</comment>
<reference evidence="1" key="1">
    <citation type="submission" date="2022-06" db="EMBL/GenBank/DDBJ databases">
        <title>Uncovering the hologenomic basis of an extraordinary plant invasion.</title>
        <authorList>
            <person name="Bieker V.C."/>
            <person name="Martin M.D."/>
            <person name="Gilbert T."/>
            <person name="Hodgins K."/>
            <person name="Battlay P."/>
            <person name="Petersen B."/>
            <person name="Wilson J."/>
        </authorList>
    </citation>
    <scope>NUCLEOTIDE SEQUENCE</scope>
    <source>
        <strain evidence="1">AA19_3_7</strain>
        <tissue evidence="1">Leaf</tissue>
    </source>
</reference>
<dbReference type="EMBL" id="JAMZMK010007356">
    <property type="protein sequence ID" value="KAI7745122.1"/>
    <property type="molecule type" value="Genomic_DNA"/>
</dbReference>
<accession>A0AAD5GJI9</accession>